<name>A0A3M2IYF8_9CELL</name>
<dbReference type="Proteomes" id="UP000269289">
    <property type="component" value="Unassembled WGS sequence"/>
</dbReference>
<reference evidence="3 4" key="1">
    <citation type="submission" date="2018-10" db="EMBL/GenBank/DDBJ databases">
        <title>Isolation, diversity and antifungal activity of actinobacteria from wheat.</title>
        <authorList>
            <person name="Han C."/>
        </authorList>
    </citation>
    <scope>NUCLEOTIDE SEQUENCE [LARGE SCALE GENOMIC DNA]</scope>
    <source>
        <strain evidence="3 4">NEAU-YY56</strain>
    </source>
</reference>
<dbReference type="EMBL" id="RFFI01000085">
    <property type="protein sequence ID" value="RMI06957.1"/>
    <property type="molecule type" value="Genomic_DNA"/>
</dbReference>
<sequence>MTTTTSRTRRPVAVLAAALLTLALTACGSGEEEPGVASAGGASSSDARDEAGSAEDQQLAYTRCLRENGADITDGDGEGMGVVTDSDPALDAAIEACADLAPSGDDTGTLTPAELEMLRTFAACMREQGIDMPDPDPETGMGTPKGEVDQDAMQAGFAVCQEHLDFGAGS</sequence>
<organism evidence="3 4">
    <name type="scientific">Cellulomonas triticagri</name>
    <dbReference type="NCBI Taxonomy" id="2483352"/>
    <lineage>
        <taxon>Bacteria</taxon>
        <taxon>Bacillati</taxon>
        <taxon>Actinomycetota</taxon>
        <taxon>Actinomycetes</taxon>
        <taxon>Micrococcales</taxon>
        <taxon>Cellulomonadaceae</taxon>
        <taxon>Cellulomonas</taxon>
    </lineage>
</organism>
<dbReference type="AlphaFoldDB" id="A0A3M2IYF8"/>
<dbReference type="PROSITE" id="PS51257">
    <property type="entry name" value="PROKAR_LIPOPROTEIN"/>
    <property type="match status" value="1"/>
</dbReference>
<evidence type="ECO:0000313" key="4">
    <source>
        <dbReference type="Proteomes" id="UP000269289"/>
    </source>
</evidence>
<dbReference type="RefSeq" id="WP_122150102.1">
    <property type="nucleotide sequence ID" value="NZ_RFFI01000085.1"/>
</dbReference>
<evidence type="ECO:0000256" key="1">
    <source>
        <dbReference type="SAM" id="MobiDB-lite"/>
    </source>
</evidence>
<accession>A0A3M2IYF8</accession>
<evidence type="ECO:0000313" key="3">
    <source>
        <dbReference type="EMBL" id="RMI06957.1"/>
    </source>
</evidence>
<feature type="compositionally biased region" description="Low complexity" evidence="1">
    <location>
        <begin position="29"/>
        <end position="45"/>
    </location>
</feature>
<feature type="signal peptide" evidence="2">
    <location>
        <begin position="1"/>
        <end position="28"/>
    </location>
</feature>
<keyword evidence="4" id="KW-1185">Reference proteome</keyword>
<protein>
    <submittedName>
        <fullName evidence="3">Uncharacterized protein</fullName>
    </submittedName>
</protein>
<dbReference type="OrthoDB" id="7949713at2"/>
<comment type="caution">
    <text evidence="3">The sequence shown here is derived from an EMBL/GenBank/DDBJ whole genome shotgun (WGS) entry which is preliminary data.</text>
</comment>
<feature type="chain" id="PRO_5018058249" evidence="2">
    <location>
        <begin position="29"/>
        <end position="170"/>
    </location>
</feature>
<gene>
    <name evidence="3" type="ORF">EBM89_14365</name>
</gene>
<evidence type="ECO:0000256" key="2">
    <source>
        <dbReference type="SAM" id="SignalP"/>
    </source>
</evidence>
<feature type="region of interest" description="Disordered" evidence="1">
    <location>
        <begin position="29"/>
        <end position="56"/>
    </location>
</feature>
<proteinExistence type="predicted"/>
<keyword evidence="2" id="KW-0732">Signal</keyword>